<gene>
    <name evidence="6" type="ORF">A2024_10470</name>
</gene>
<organism evidence="6 7">
    <name type="scientific">Candidatus Edwardsbacteria bacterium GWF2_54_11</name>
    <dbReference type="NCBI Taxonomy" id="1817851"/>
    <lineage>
        <taxon>Bacteria</taxon>
        <taxon>Candidatus Edwardsiibacteriota</taxon>
    </lineage>
</organism>
<dbReference type="GO" id="GO:0046872">
    <property type="term" value="F:metal ion binding"/>
    <property type="evidence" value="ECO:0007669"/>
    <property type="project" value="UniProtKB-KW"/>
</dbReference>
<keyword evidence="2" id="KW-0479">Metal-binding</keyword>
<dbReference type="InterPro" id="IPR003785">
    <property type="entry name" value="Creatininase/forma_Hydrolase"/>
</dbReference>
<reference evidence="6 7" key="1">
    <citation type="journal article" date="2016" name="Nat. Commun.">
        <title>Thousands of microbial genomes shed light on interconnected biogeochemical processes in an aquifer system.</title>
        <authorList>
            <person name="Anantharaman K."/>
            <person name="Brown C.T."/>
            <person name="Hug L.A."/>
            <person name="Sharon I."/>
            <person name="Castelle C.J."/>
            <person name="Probst A.J."/>
            <person name="Thomas B.C."/>
            <person name="Singh A."/>
            <person name="Wilkins M.J."/>
            <person name="Karaoz U."/>
            <person name="Brodie E.L."/>
            <person name="Williams K.H."/>
            <person name="Hubbard S.S."/>
            <person name="Banfield J.F."/>
        </authorList>
    </citation>
    <scope>NUCLEOTIDE SEQUENCE [LARGE SCALE GENOMIC DNA]</scope>
</reference>
<comment type="similarity">
    <text evidence="5">Belongs to the creatininase superfamily.</text>
</comment>
<evidence type="ECO:0000313" key="7">
    <source>
        <dbReference type="Proteomes" id="UP000177230"/>
    </source>
</evidence>
<comment type="caution">
    <text evidence="6">The sequence shown here is derived from an EMBL/GenBank/DDBJ whole genome shotgun (WGS) entry which is preliminary data.</text>
</comment>
<evidence type="ECO:0000256" key="4">
    <source>
        <dbReference type="ARBA" id="ARBA00022833"/>
    </source>
</evidence>
<dbReference type="AlphaFoldDB" id="A0A1F5RI63"/>
<dbReference type="PANTHER" id="PTHR35005:SF1">
    <property type="entry name" value="2-AMINO-5-FORMYLAMINO-6-RIBOSYLAMINOPYRIMIDIN-4(3H)-ONE 5'-MONOPHOSPHATE DEFORMYLASE"/>
    <property type="match status" value="1"/>
</dbReference>
<sequence length="242" mass="26320">MEHRMERLNWKQFQKTVPGKTDMVLLPVGTIEAHGPGALGTDAIIPGYLADRLSRPLNALVAPAINYGVTNSLIGFPGSLTVSPPTLKAYVREAAFSLADAGFKKIIVLNGHGGNIDSLDDLGAGLWRDKKAGCLVIHWWMAAEEASAKYFDGSGHAGADELAALMAIDPALVSKSDYRREEAGHRFEGISMHPFYRSMILNQPGKGYPVFNSARAKKYMEAVVLKLTSDIKQILAGWEKII</sequence>
<dbReference type="SUPFAM" id="SSF102215">
    <property type="entry name" value="Creatininase"/>
    <property type="match status" value="1"/>
</dbReference>
<evidence type="ECO:0000313" key="6">
    <source>
        <dbReference type="EMBL" id="OGF13863.1"/>
    </source>
</evidence>
<comment type="cofactor">
    <cofactor evidence="1">
        <name>Zn(2+)</name>
        <dbReference type="ChEBI" id="CHEBI:29105"/>
    </cofactor>
</comment>
<keyword evidence="4" id="KW-0862">Zinc</keyword>
<evidence type="ECO:0008006" key="8">
    <source>
        <dbReference type="Google" id="ProtNLM"/>
    </source>
</evidence>
<name>A0A1F5RI63_9BACT</name>
<dbReference type="Gene3D" id="3.40.50.10310">
    <property type="entry name" value="Creatininase"/>
    <property type="match status" value="1"/>
</dbReference>
<dbReference type="GO" id="GO:0009231">
    <property type="term" value="P:riboflavin biosynthetic process"/>
    <property type="evidence" value="ECO:0007669"/>
    <property type="project" value="TreeGrafter"/>
</dbReference>
<protein>
    <recommendedName>
        <fullName evidence="8">Creatininase</fullName>
    </recommendedName>
</protein>
<dbReference type="PANTHER" id="PTHR35005">
    <property type="entry name" value="3-DEHYDRO-SCYLLO-INOSOSE HYDROLASE"/>
    <property type="match status" value="1"/>
</dbReference>
<evidence type="ECO:0000256" key="3">
    <source>
        <dbReference type="ARBA" id="ARBA00022801"/>
    </source>
</evidence>
<dbReference type="Proteomes" id="UP000177230">
    <property type="component" value="Unassembled WGS sequence"/>
</dbReference>
<keyword evidence="3" id="KW-0378">Hydrolase</keyword>
<dbReference type="EMBL" id="MFFM01000011">
    <property type="protein sequence ID" value="OGF13863.1"/>
    <property type="molecule type" value="Genomic_DNA"/>
</dbReference>
<accession>A0A1F5RI63</accession>
<evidence type="ECO:0000256" key="2">
    <source>
        <dbReference type="ARBA" id="ARBA00022723"/>
    </source>
</evidence>
<dbReference type="GO" id="GO:0016811">
    <property type="term" value="F:hydrolase activity, acting on carbon-nitrogen (but not peptide) bonds, in linear amides"/>
    <property type="evidence" value="ECO:0007669"/>
    <property type="project" value="TreeGrafter"/>
</dbReference>
<proteinExistence type="inferred from homology"/>
<evidence type="ECO:0000256" key="1">
    <source>
        <dbReference type="ARBA" id="ARBA00001947"/>
    </source>
</evidence>
<dbReference type="Pfam" id="PF02633">
    <property type="entry name" value="Creatininase"/>
    <property type="match status" value="1"/>
</dbReference>
<evidence type="ECO:0000256" key="5">
    <source>
        <dbReference type="ARBA" id="ARBA00024029"/>
    </source>
</evidence>
<dbReference type="InterPro" id="IPR024087">
    <property type="entry name" value="Creatininase-like_sf"/>
</dbReference>